<reference evidence="3" key="1">
    <citation type="journal article" date="2019" name="Int. J. Syst. Evol. Microbiol.">
        <title>The Global Catalogue of Microorganisms (GCM) 10K type strain sequencing project: providing services to taxonomists for standard genome sequencing and annotation.</title>
        <authorList>
            <consortium name="The Broad Institute Genomics Platform"/>
            <consortium name="The Broad Institute Genome Sequencing Center for Infectious Disease"/>
            <person name="Wu L."/>
            <person name="Ma J."/>
        </authorList>
    </citation>
    <scope>NUCLEOTIDE SEQUENCE [LARGE SCALE GENOMIC DNA]</scope>
    <source>
        <strain evidence="3">JCM 18126</strain>
    </source>
</reference>
<dbReference type="Gene3D" id="3.40.630.30">
    <property type="match status" value="1"/>
</dbReference>
<evidence type="ECO:0000259" key="1">
    <source>
        <dbReference type="PROSITE" id="PS51186"/>
    </source>
</evidence>
<feature type="domain" description="N-acetyltransferase" evidence="1">
    <location>
        <begin position="26"/>
        <end position="179"/>
    </location>
</feature>
<dbReference type="Pfam" id="PF13673">
    <property type="entry name" value="Acetyltransf_10"/>
    <property type="match status" value="1"/>
</dbReference>
<dbReference type="EMBL" id="BAABIL010000205">
    <property type="protein sequence ID" value="GAA4975572.1"/>
    <property type="molecule type" value="Genomic_DNA"/>
</dbReference>
<name>A0ABP9HQH9_9ACTN</name>
<dbReference type="PANTHER" id="PTHR43451">
    <property type="entry name" value="ACETYLTRANSFERASE (GNAT) FAMILY PROTEIN"/>
    <property type="match status" value="1"/>
</dbReference>
<dbReference type="InterPro" id="IPR000182">
    <property type="entry name" value="GNAT_dom"/>
</dbReference>
<dbReference type="CDD" id="cd04301">
    <property type="entry name" value="NAT_SF"/>
    <property type="match status" value="1"/>
</dbReference>
<dbReference type="InterPro" id="IPR052564">
    <property type="entry name" value="N-acetyltrans/Recomb-assoc"/>
</dbReference>
<evidence type="ECO:0000313" key="2">
    <source>
        <dbReference type="EMBL" id="GAA4975572.1"/>
    </source>
</evidence>
<dbReference type="Proteomes" id="UP001501195">
    <property type="component" value="Unassembled WGS sequence"/>
</dbReference>
<sequence length="189" mass="20657">MSARVRELVVVQNPIMTDDVRPPGVLLIRRYEAADAGDTWRVFQAAVHGTASRDYTPEQIQAWAPATVDEARWQQRRSAAHTWLACLDGAVVGFSDFTDDGLLDMLFVHPDAGGRGVARALVTHVLREAAAAGHHRLHVHASLTAWPAFERLGFTVDATRLAEIRGQKLQNVDMSITVTPGDGGDLDLD</sequence>
<comment type="caution">
    <text evidence="2">The sequence shown here is derived from an EMBL/GenBank/DDBJ whole genome shotgun (WGS) entry which is preliminary data.</text>
</comment>
<gene>
    <name evidence="2" type="ORF">GCM10023225_15860</name>
</gene>
<keyword evidence="3" id="KW-1185">Reference proteome</keyword>
<organism evidence="2 3">
    <name type="scientific">Kineococcus glutinatus</name>
    <dbReference type="NCBI Taxonomy" id="1070872"/>
    <lineage>
        <taxon>Bacteria</taxon>
        <taxon>Bacillati</taxon>
        <taxon>Actinomycetota</taxon>
        <taxon>Actinomycetes</taxon>
        <taxon>Kineosporiales</taxon>
        <taxon>Kineosporiaceae</taxon>
        <taxon>Kineococcus</taxon>
    </lineage>
</organism>
<evidence type="ECO:0000313" key="3">
    <source>
        <dbReference type="Proteomes" id="UP001501195"/>
    </source>
</evidence>
<proteinExistence type="predicted"/>
<dbReference type="SUPFAM" id="SSF55729">
    <property type="entry name" value="Acyl-CoA N-acyltransferases (Nat)"/>
    <property type="match status" value="1"/>
</dbReference>
<dbReference type="InterPro" id="IPR016181">
    <property type="entry name" value="Acyl_CoA_acyltransferase"/>
</dbReference>
<dbReference type="PROSITE" id="PS51186">
    <property type="entry name" value="GNAT"/>
    <property type="match status" value="1"/>
</dbReference>
<protein>
    <submittedName>
        <fullName evidence="2">GNAT family N-acetyltransferase</fullName>
    </submittedName>
</protein>
<accession>A0ABP9HQH9</accession>
<dbReference type="PANTHER" id="PTHR43451:SF1">
    <property type="entry name" value="ACETYLTRANSFERASE"/>
    <property type="match status" value="1"/>
</dbReference>